<evidence type="ECO:0000313" key="2">
    <source>
        <dbReference type="EMBL" id="KIY65598.1"/>
    </source>
</evidence>
<reference evidence="2 3" key="1">
    <citation type="journal article" date="2015" name="Fungal Genet. Biol.">
        <title>Evolution of novel wood decay mechanisms in Agaricales revealed by the genome sequences of Fistulina hepatica and Cylindrobasidium torrendii.</title>
        <authorList>
            <person name="Floudas D."/>
            <person name="Held B.W."/>
            <person name="Riley R."/>
            <person name="Nagy L.G."/>
            <person name="Koehler G."/>
            <person name="Ransdell A.S."/>
            <person name="Younus H."/>
            <person name="Chow J."/>
            <person name="Chiniquy J."/>
            <person name="Lipzen A."/>
            <person name="Tritt A."/>
            <person name="Sun H."/>
            <person name="Haridas S."/>
            <person name="LaButti K."/>
            <person name="Ohm R.A."/>
            <person name="Kues U."/>
            <person name="Blanchette R.A."/>
            <person name="Grigoriev I.V."/>
            <person name="Minto R.E."/>
            <person name="Hibbett D.S."/>
        </authorList>
    </citation>
    <scope>NUCLEOTIDE SEQUENCE [LARGE SCALE GENOMIC DNA]</scope>
    <source>
        <strain evidence="2 3">FP15055 ss-10</strain>
    </source>
</reference>
<evidence type="ECO:0000256" key="1">
    <source>
        <dbReference type="SAM" id="MobiDB-lite"/>
    </source>
</evidence>
<feature type="compositionally biased region" description="Acidic residues" evidence="1">
    <location>
        <begin position="236"/>
        <end position="255"/>
    </location>
</feature>
<dbReference type="OrthoDB" id="6359816at2759"/>
<dbReference type="AlphaFoldDB" id="A0A0D7B4U4"/>
<keyword evidence="3" id="KW-1185">Reference proteome</keyword>
<feature type="region of interest" description="Disordered" evidence="1">
    <location>
        <begin position="229"/>
        <end position="277"/>
    </location>
</feature>
<dbReference type="STRING" id="1314674.A0A0D7B4U4"/>
<feature type="region of interest" description="Disordered" evidence="1">
    <location>
        <begin position="287"/>
        <end position="306"/>
    </location>
</feature>
<sequence length="488" mass="54410">MDRFGVEDISDDGLIFKVVFHLSQTTVTEMKYDSSIQSAQCGLGWLFSLERHPLHRPALPQEATTDQEKLNLDTYKLSMKLTEGFLCLLRTRHFTLDTITCVRSAGSRFVIRPPTNNELDARMIRIGDFDFSKPPSPPSWPGKPAYDFHITVELGQPRISVVKTILGKVEESFCTGDIANAKVIAYSRRSSRGKASGPQTFYAHASVLRKTGLKMDLLATEPECAIDLHQLNPSEEVTDSYDYESDSDIEEEDNLETPVHPSGHSDPPKSPALSHQSTLSQDFMEVAPPESEALTDPAESSESSRIQALQNSSDLKFLRMGRVIFLRSTAARTWRAFQYYAYFGDIKFSKLKSSYSGNKEASARLTEKGCSPKSMYRFADQFGLATLKEKAFKSLKSQLTEHNIVKETFSVFSSRYPEILEAEIKVLLSYYVENPSVRKGVAGMLKRLVAGETHIEPVLERVLLHGGVAVAATSIGKAKKKKVASDKI</sequence>
<organism evidence="2 3">
    <name type="scientific">Cylindrobasidium torrendii FP15055 ss-10</name>
    <dbReference type="NCBI Taxonomy" id="1314674"/>
    <lineage>
        <taxon>Eukaryota</taxon>
        <taxon>Fungi</taxon>
        <taxon>Dikarya</taxon>
        <taxon>Basidiomycota</taxon>
        <taxon>Agaricomycotina</taxon>
        <taxon>Agaricomycetes</taxon>
        <taxon>Agaricomycetidae</taxon>
        <taxon>Agaricales</taxon>
        <taxon>Marasmiineae</taxon>
        <taxon>Physalacriaceae</taxon>
        <taxon>Cylindrobasidium</taxon>
    </lineage>
</organism>
<accession>A0A0D7B4U4</accession>
<protein>
    <submittedName>
        <fullName evidence="2">Uncharacterized protein</fullName>
    </submittedName>
</protein>
<evidence type="ECO:0000313" key="3">
    <source>
        <dbReference type="Proteomes" id="UP000054007"/>
    </source>
</evidence>
<name>A0A0D7B4U4_9AGAR</name>
<gene>
    <name evidence="2" type="ORF">CYLTODRAFT_424216</name>
</gene>
<proteinExistence type="predicted"/>
<dbReference type="Proteomes" id="UP000054007">
    <property type="component" value="Unassembled WGS sequence"/>
</dbReference>
<dbReference type="EMBL" id="KN880584">
    <property type="protein sequence ID" value="KIY65598.1"/>
    <property type="molecule type" value="Genomic_DNA"/>
</dbReference>